<protein>
    <recommendedName>
        <fullName evidence="3">MmcQ/YjbR family DNA-binding protein</fullName>
    </recommendedName>
</protein>
<gene>
    <name evidence="1" type="ORF">ENKNEFLB_00455</name>
</gene>
<reference evidence="1 2" key="1">
    <citation type="submission" date="2021-05" db="EMBL/GenBank/DDBJ databases">
        <title>Complete genome of Nocardioides aquaticus KCTC 9944T isolated from meromictic and hypersaline Ekho Lake, Antarctica.</title>
        <authorList>
            <person name="Hwang K."/>
            <person name="Kim K.M."/>
            <person name="Choe H."/>
        </authorList>
    </citation>
    <scope>NUCLEOTIDE SEQUENCE [LARGE SCALE GENOMIC DNA]</scope>
    <source>
        <strain evidence="1 2">KCTC 9944</strain>
    </source>
</reference>
<keyword evidence="2" id="KW-1185">Reference proteome</keyword>
<accession>A0ABX8EG48</accession>
<evidence type="ECO:0000313" key="1">
    <source>
        <dbReference type="EMBL" id="QVT78083.1"/>
    </source>
</evidence>
<name>A0ABX8EG48_9ACTN</name>
<sequence length="133" mass="15429">MDLILRFVADHLSWLWRGGRFQITDSRADRSNGGDGLLVVESEGLRIRFTCDRRQLMADVQPVQDPGDWYSIDLLRRLWTGRPESSALLDASYARFLQLHLDEIEDMAAGERWPAARARLRELRVQRSKELFG</sequence>
<dbReference type="RefSeq" id="WP_214057715.1">
    <property type="nucleotide sequence ID" value="NZ_BAAAHS010000037.1"/>
</dbReference>
<evidence type="ECO:0000313" key="2">
    <source>
        <dbReference type="Proteomes" id="UP000679307"/>
    </source>
</evidence>
<dbReference type="EMBL" id="CP075371">
    <property type="protein sequence ID" value="QVT78083.1"/>
    <property type="molecule type" value="Genomic_DNA"/>
</dbReference>
<organism evidence="1 2">
    <name type="scientific">Nocardioides aquaticus</name>
    <dbReference type="NCBI Taxonomy" id="160826"/>
    <lineage>
        <taxon>Bacteria</taxon>
        <taxon>Bacillati</taxon>
        <taxon>Actinomycetota</taxon>
        <taxon>Actinomycetes</taxon>
        <taxon>Propionibacteriales</taxon>
        <taxon>Nocardioidaceae</taxon>
        <taxon>Nocardioides</taxon>
    </lineage>
</organism>
<evidence type="ECO:0008006" key="3">
    <source>
        <dbReference type="Google" id="ProtNLM"/>
    </source>
</evidence>
<proteinExistence type="predicted"/>
<dbReference type="Proteomes" id="UP000679307">
    <property type="component" value="Chromosome"/>
</dbReference>